<dbReference type="AlphaFoldDB" id="A0A402AJH8"/>
<dbReference type="Proteomes" id="UP000287188">
    <property type="component" value="Unassembled WGS sequence"/>
</dbReference>
<comment type="caution">
    <text evidence="1">The sequence shown here is derived from an EMBL/GenBank/DDBJ whole genome shotgun (WGS) entry which is preliminary data.</text>
</comment>
<organism evidence="1 2">
    <name type="scientific">Dictyobacter kobayashii</name>
    <dbReference type="NCBI Taxonomy" id="2014872"/>
    <lineage>
        <taxon>Bacteria</taxon>
        <taxon>Bacillati</taxon>
        <taxon>Chloroflexota</taxon>
        <taxon>Ktedonobacteria</taxon>
        <taxon>Ktedonobacterales</taxon>
        <taxon>Dictyobacteraceae</taxon>
        <taxon>Dictyobacter</taxon>
    </lineage>
</organism>
<keyword evidence="2" id="KW-1185">Reference proteome</keyword>
<dbReference type="RefSeq" id="WP_161977371.1">
    <property type="nucleotide sequence ID" value="NZ_BIFS01000001.1"/>
</dbReference>
<dbReference type="EMBL" id="BIFS01000001">
    <property type="protein sequence ID" value="GCE19271.1"/>
    <property type="molecule type" value="Genomic_DNA"/>
</dbReference>
<gene>
    <name evidence="1" type="ORF">KDK_30710</name>
</gene>
<proteinExistence type="predicted"/>
<sequence>MLNETSFRTRFLDQLGKIQPVGPLVHIEQPALSAARTVIHLTGFQN</sequence>
<name>A0A402AJH8_9CHLR</name>
<protein>
    <submittedName>
        <fullName evidence="1">Uncharacterized protein</fullName>
    </submittedName>
</protein>
<evidence type="ECO:0000313" key="1">
    <source>
        <dbReference type="EMBL" id="GCE19271.1"/>
    </source>
</evidence>
<evidence type="ECO:0000313" key="2">
    <source>
        <dbReference type="Proteomes" id="UP000287188"/>
    </source>
</evidence>
<accession>A0A402AJH8</accession>
<reference evidence="2" key="1">
    <citation type="submission" date="2018-12" db="EMBL/GenBank/DDBJ databases">
        <title>Tengunoibacter tsumagoiensis gen. nov., sp. nov., Dictyobacter kobayashii sp. nov., D. alpinus sp. nov., and D. joshuensis sp. nov. and description of Dictyobacteraceae fam. nov. within the order Ktedonobacterales isolated from Tengu-no-mugimeshi.</title>
        <authorList>
            <person name="Wang C.M."/>
            <person name="Zheng Y."/>
            <person name="Sakai Y."/>
            <person name="Toyoda A."/>
            <person name="Minakuchi Y."/>
            <person name="Abe K."/>
            <person name="Yokota A."/>
            <person name="Yabe S."/>
        </authorList>
    </citation>
    <scope>NUCLEOTIDE SEQUENCE [LARGE SCALE GENOMIC DNA]</scope>
    <source>
        <strain evidence="2">Uno11</strain>
    </source>
</reference>